<comment type="caution">
    <text evidence="1">The sequence shown here is derived from an EMBL/GenBank/DDBJ whole genome shotgun (WGS) entry which is preliminary data.</text>
</comment>
<proteinExistence type="predicted"/>
<dbReference type="EMBL" id="UXAT02000045">
    <property type="protein sequence ID" value="VUX47497.1"/>
    <property type="molecule type" value="Genomic_DNA"/>
</dbReference>
<protein>
    <submittedName>
        <fullName evidence="1">Uncharacterized protein</fullName>
    </submittedName>
</protein>
<gene>
    <name evidence="1" type="ORF">DF3PA_50144</name>
</gene>
<name>A0A564WG77_9PROT</name>
<accession>A0A564WG77</accession>
<dbReference type="AlphaFoldDB" id="A0A564WG77"/>
<keyword evidence="2" id="KW-1185">Reference proteome</keyword>
<sequence>MFLLHGSFSLSCQINTPRREARGAFFALRVALRSSPKRTSFRHHDWKRLGIGFICTQVPYH</sequence>
<reference evidence="1" key="1">
    <citation type="submission" date="2018-11" db="EMBL/GenBank/DDBJ databases">
        <authorList>
            <person name="Onetto C."/>
        </authorList>
    </citation>
    <scope>NUCLEOTIDE SEQUENCE [LARGE SCALE GENOMIC DNA]</scope>
</reference>
<dbReference type="Proteomes" id="UP000326641">
    <property type="component" value="Unassembled WGS sequence"/>
</dbReference>
<organism evidence="1 2">
    <name type="scientific">Candidatus Defluviicoccus seviourii</name>
    <dbReference type="NCBI Taxonomy" id="2565273"/>
    <lineage>
        <taxon>Bacteria</taxon>
        <taxon>Pseudomonadati</taxon>
        <taxon>Pseudomonadota</taxon>
        <taxon>Alphaproteobacteria</taxon>
        <taxon>Rhodospirillales</taxon>
        <taxon>Rhodospirillaceae</taxon>
        <taxon>Defluviicoccus</taxon>
    </lineage>
</organism>
<evidence type="ECO:0000313" key="1">
    <source>
        <dbReference type="EMBL" id="VUX47497.1"/>
    </source>
</evidence>
<evidence type="ECO:0000313" key="2">
    <source>
        <dbReference type="Proteomes" id="UP000326641"/>
    </source>
</evidence>